<evidence type="ECO:0000256" key="7">
    <source>
        <dbReference type="HAMAP-Rule" id="MF_01057"/>
    </source>
</evidence>
<dbReference type="NCBIfam" id="TIGR00091">
    <property type="entry name" value="tRNA (guanosine(46)-N7)-methyltransferase TrmB"/>
    <property type="match status" value="1"/>
</dbReference>
<dbReference type="EMBL" id="JBHSGU010000009">
    <property type="protein sequence ID" value="MFC4701352.1"/>
    <property type="molecule type" value="Genomic_DNA"/>
</dbReference>
<keyword evidence="3 7" id="KW-0489">Methyltransferase</keyword>
<dbReference type="SUPFAM" id="SSF53335">
    <property type="entry name" value="S-adenosyl-L-methionine-dependent methyltransferases"/>
    <property type="match status" value="1"/>
</dbReference>
<keyword evidence="5 7" id="KW-0949">S-adenosyl-L-methionine</keyword>
<evidence type="ECO:0000256" key="4">
    <source>
        <dbReference type="ARBA" id="ARBA00022679"/>
    </source>
</evidence>
<dbReference type="PROSITE" id="PS51625">
    <property type="entry name" value="SAM_MT_TRMB"/>
    <property type="match status" value="1"/>
</dbReference>
<dbReference type="RefSeq" id="WP_382409756.1">
    <property type="nucleotide sequence ID" value="NZ_JBHSGU010000009.1"/>
</dbReference>
<feature type="binding site" evidence="7">
    <location>
        <position position="148"/>
    </location>
    <ligand>
        <name>substrate</name>
    </ligand>
</feature>
<comment type="caution">
    <text evidence="7">Lacks conserved residue(s) required for the propagation of feature annotation.</text>
</comment>
<dbReference type="GO" id="GO:0008176">
    <property type="term" value="F:tRNA (guanine(46)-N7)-methyltransferase activity"/>
    <property type="evidence" value="ECO:0007669"/>
    <property type="project" value="UniProtKB-EC"/>
</dbReference>
<evidence type="ECO:0000313" key="9">
    <source>
        <dbReference type="Proteomes" id="UP001595897"/>
    </source>
</evidence>
<comment type="similarity">
    <text evidence="7">Belongs to the class I-like SAM-binding methyltransferase superfamily. TrmB family.</text>
</comment>
<organism evidence="8 9">
    <name type="scientific">Glaciecola siphonariae</name>
    <dbReference type="NCBI Taxonomy" id="521012"/>
    <lineage>
        <taxon>Bacteria</taxon>
        <taxon>Pseudomonadati</taxon>
        <taxon>Pseudomonadota</taxon>
        <taxon>Gammaproteobacteria</taxon>
        <taxon>Alteromonadales</taxon>
        <taxon>Alteromonadaceae</taxon>
        <taxon>Glaciecola</taxon>
    </lineage>
</organism>
<keyword evidence="6 7" id="KW-0819">tRNA processing</keyword>
<gene>
    <name evidence="7 8" type="primary">trmB</name>
    <name evidence="8" type="ORF">ACFO4O_14370</name>
</gene>
<keyword evidence="9" id="KW-1185">Reference proteome</keyword>
<dbReference type="EC" id="2.1.1.33" evidence="7"/>
<evidence type="ECO:0000256" key="3">
    <source>
        <dbReference type="ARBA" id="ARBA00022603"/>
    </source>
</evidence>
<evidence type="ECO:0000256" key="1">
    <source>
        <dbReference type="ARBA" id="ARBA00000142"/>
    </source>
</evidence>
<feature type="binding site" evidence="7">
    <location>
        <begin position="217"/>
        <end position="220"/>
    </location>
    <ligand>
        <name>substrate</name>
    </ligand>
</feature>
<dbReference type="Pfam" id="PF02390">
    <property type="entry name" value="Methyltransf_4"/>
    <property type="match status" value="1"/>
</dbReference>
<comment type="caution">
    <text evidence="8">The sequence shown here is derived from an EMBL/GenBank/DDBJ whole genome shotgun (WGS) entry which is preliminary data.</text>
</comment>
<feature type="binding site" evidence="7">
    <location>
        <position position="144"/>
    </location>
    <ligand>
        <name>S-adenosyl-L-methionine</name>
        <dbReference type="ChEBI" id="CHEBI:59789"/>
    </ligand>
</feature>
<evidence type="ECO:0000256" key="2">
    <source>
        <dbReference type="ARBA" id="ARBA00003015"/>
    </source>
</evidence>
<comment type="catalytic activity">
    <reaction evidence="1 7">
        <text>guanosine(46) in tRNA + S-adenosyl-L-methionine = N(7)-methylguanosine(46) in tRNA + S-adenosyl-L-homocysteine</text>
        <dbReference type="Rhea" id="RHEA:42708"/>
        <dbReference type="Rhea" id="RHEA-COMP:10188"/>
        <dbReference type="Rhea" id="RHEA-COMP:10189"/>
        <dbReference type="ChEBI" id="CHEBI:57856"/>
        <dbReference type="ChEBI" id="CHEBI:59789"/>
        <dbReference type="ChEBI" id="CHEBI:74269"/>
        <dbReference type="ChEBI" id="CHEBI:74480"/>
        <dbReference type="EC" id="2.1.1.33"/>
    </reaction>
</comment>
<dbReference type="Gene3D" id="3.40.50.150">
    <property type="entry name" value="Vaccinia Virus protein VP39"/>
    <property type="match status" value="1"/>
</dbReference>
<comment type="pathway">
    <text evidence="7">tRNA modification; N(7)-methylguanine-tRNA biosynthesis.</text>
</comment>
<feature type="binding site" evidence="7">
    <location>
        <position position="94"/>
    </location>
    <ligand>
        <name>S-adenosyl-L-methionine</name>
        <dbReference type="ChEBI" id="CHEBI:59789"/>
    </ligand>
</feature>
<dbReference type="PANTHER" id="PTHR23417:SF14">
    <property type="entry name" value="PENTACOTRIPEPTIDE-REPEAT REGION OF PRORP DOMAIN-CONTAINING PROTEIN"/>
    <property type="match status" value="1"/>
</dbReference>
<name>A0ABV9LXR5_9ALTE</name>
<keyword evidence="4 7" id="KW-0808">Transferase</keyword>
<dbReference type="InterPro" id="IPR055361">
    <property type="entry name" value="tRNA_methyltr_TrmB_bact"/>
</dbReference>
<dbReference type="InterPro" id="IPR003358">
    <property type="entry name" value="tRNA_(Gua-N-7)_MeTrfase_Trmb"/>
</dbReference>
<sequence length="239" mass="27230">MSRFKSEEEARQAGVYISKVKSFVKREGRLTKAQGKALEEQWPHMGLNIEQGLLNLNEVFGREAPRVLEIGFGMGKSLVEMAQHAPQTDFIGIEVHRPGVGACLADAADASLSNLRVFEHDAVEVLASCIKDESLDRLQLFFPDPWHKKRHHKRRIVQSDFVQKIRSKLKIGGHFHMATDWEPYAQYMIEVMQAAEGYENTSSDGVFVPRPNYRPITKFEVRGQKLGHGVWDIIFKRVS</sequence>
<evidence type="ECO:0000256" key="5">
    <source>
        <dbReference type="ARBA" id="ARBA00022691"/>
    </source>
</evidence>
<dbReference type="Proteomes" id="UP001595897">
    <property type="component" value="Unassembled WGS sequence"/>
</dbReference>
<reference evidence="9" key="1">
    <citation type="journal article" date="2019" name="Int. J. Syst. Evol. Microbiol.">
        <title>The Global Catalogue of Microorganisms (GCM) 10K type strain sequencing project: providing services to taxonomists for standard genome sequencing and annotation.</title>
        <authorList>
            <consortium name="The Broad Institute Genomics Platform"/>
            <consortium name="The Broad Institute Genome Sequencing Center for Infectious Disease"/>
            <person name="Wu L."/>
            <person name="Ma J."/>
        </authorList>
    </citation>
    <scope>NUCLEOTIDE SEQUENCE [LARGE SCALE GENOMIC DNA]</scope>
    <source>
        <strain evidence="9">KACC 12507</strain>
    </source>
</reference>
<dbReference type="HAMAP" id="MF_01057">
    <property type="entry name" value="tRNA_methyltr_TrmB"/>
    <property type="match status" value="1"/>
</dbReference>
<accession>A0ABV9LXR5</accession>
<evidence type="ECO:0000256" key="6">
    <source>
        <dbReference type="ARBA" id="ARBA00022694"/>
    </source>
</evidence>
<evidence type="ECO:0000313" key="8">
    <source>
        <dbReference type="EMBL" id="MFC4701352.1"/>
    </source>
</evidence>
<proteinExistence type="inferred from homology"/>
<feature type="binding site" evidence="7">
    <location>
        <position position="69"/>
    </location>
    <ligand>
        <name>S-adenosyl-L-methionine</name>
        <dbReference type="ChEBI" id="CHEBI:59789"/>
    </ligand>
</feature>
<dbReference type="PANTHER" id="PTHR23417">
    <property type="entry name" value="3-DEOXY-D-MANNO-OCTULOSONIC-ACID TRANSFERASE/TRNA GUANINE-N 7 - -METHYLTRANSFERASE"/>
    <property type="match status" value="1"/>
</dbReference>
<feature type="binding site" evidence="7">
    <location>
        <position position="121"/>
    </location>
    <ligand>
        <name>S-adenosyl-L-methionine</name>
        <dbReference type="ChEBI" id="CHEBI:59789"/>
    </ligand>
</feature>
<dbReference type="CDD" id="cd02440">
    <property type="entry name" value="AdoMet_MTases"/>
    <property type="match status" value="1"/>
</dbReference>
<feature type="binding site" evidence="7">
    <location>
        <position position="180"/>
    </location>
    <ligand>
        <name>substrate</name>
    </ligand>
</feature>
<protein>
    <recommendedName>
        <fullName evidence="7">tRNA (guanine-N(7)-)-methyltransferase</fullName>
        <ecNumber evidence="7">2.1.1.33</ecNumber>
    </recommendedName>
    <alternativeName>
        <fullName evidence="7">tRNA (guanine(46)-N(7))-methyltransferase</fullName>
    </alternativeName>
    <alternativeName>
        <fullName evidence="7">tRNA(m7G46)-methyltransferase</fullName>
    </alternativeName>
</protein>
<comment type="function">
    <text evidence="2 7">Catalyzes the formation of N(7)-methylguanine at position 46 (m7G46) in tRNA.</text>
</comment>
<dbReference type="InterPro" id="IPR029063">
    <property type="entry name" value="SAM-dependent_MTases_sf"/>
</dbReference>